<dbReference type="InterPro" id="IPR042094">
    <property type="entry name" value="T2SS_GspF_sf"/>
</dbReference>
<protein>
    <recommendedName>
        <fullName evidence="9">Type II secretion system protein GspF domain-containing protein</fullName>
    </recommendedName>
</protein>
<dbReference type="PRINTS" id="PR00812">
    <property type="entry name" value="BCTERIALGSPF"/>
</dbReference>
<feature type="transmembrane region" description="Helical" evidence="8">
    <location>
        <begin position="203"/>
        <end position="233"/>
    </location>
</feature>
<evidence type="ECO:0000256" key="4">
    <source>
        <dbReference type="ARBA" id="ARBA00022519"/>
    </source>
</evidence>
<feature type="transmembrane region" description="Helical" evidence="8">
    <location>
        <begin position="161"/>
        <end position="183"/>
    </location>
</feature>
<dbReference type="Pfam" id="PF00482">
    <property type="entry name" value="T2SSF"/>
    <property type="match status" value="2"/>
</dbReference>
<proteinExistence type="inferred from homology"/>
<evidence type="ECO:0000256" key="5">
    <source>
        <dbReference type="ARBA" id="ARBA00022692"/>
    </source>
</evidence>
<feature type="domain" description="Type II secretion system protein GspF" evidence="9">
    <location>
        <begin position="61"/>
        <end position="184"/>
    </location>
</feature>
<comment type="similarity">
    <text evidence="2">Belongs to the GSP F family.</text>
</comment>
<evidence type="ECO:0000256" key="6">
    <source>
        <dbReference type="ARBA" id="ARBA00022989"/>
    </source>
</evidence>
<evidence type="ECO:0000259" key="9">
    <source>
        <dbReference type="Pfam" id="PF00482"/>
    </source>
</evidence>
<evidence type="ECO:0000256" key="3">
    <source>
        <dbReference type="ARBA" id="ARBA00022475"/>
    </source>
</evidence>
<name>A0A1G2KTF6_9BACT</name>
<feature type="domain" description="Type II secretion system protein GspF" evidence="9">
    <location>
        <begin position="265"/>
        <end position="387"/>
    </location>
</feature>
<dbReference type="InterPro" id="IPR018076">
    <property type="entry name" value="T2SS_GspF_dom"/>
</dbReference>
<comment type="caution">
    <text evidence="10">The sequence shown here is derived from an EMBL/GenBank/DDBJ whole genome shotgun (WGS) entry which is preliminary data.</text>
</comment>
<sequence>RAGVIQKGERAAEDEKSLAKDLRAEGLLLTASRTRSSPLDWLIAIANQSVGGVALFDRMIFARNLAVMIGAGLPMTRALEALEEQTRKKNFSAIIKKVRESIMSGVTFSQSLALYRDVFGDFFIHMVEAGEVSGKLEQSLKLLSRQMKRDHDLRAKVRGAMMYPVIVLIALMGIGVLMLMYVVPTLTQTFKDLGIKLPPTTKFIIGASTFLVNYAFYSLIGLAVFVYLLYLLFRSQAGRTFFGRVFLRVPVFGGLIRKMNIARMARTMASLIAAGLSITKALDITGRVLGNSKYRQSLATAVEGIEKGRPFSAILRESPGLYPPLVVEMVSVGEETGTLSRMLLRIALFYEEDVNNTTKNLSSIIEPLMMIVIGAIVGFFAISMIQPLYSSLSNL</sequence>
<reference evidence="10 11" key="1">
    <citation type="journal article" date="2016" name="Nat. Commun.">
        <title>Thousands of microbial genomes shed light on interconnected biogeochemical processes in an aquifer system.</title>
        <authorList>
            <person name="Anantharaman K."/>
            <person name="Brown C.T."/>
            <person name="Hug L.A."/>
            <person name="Sharon I."/>
            <person name="Castelle C.J."/>
            <person name="Probst A.J."/>
            <person name="Thomas B.C."/>
            <person name="Singh A."/>
            <person name="Wilkins M.J."/>
            <person name="Karaoz U."/>
            <person name="Brodie E.L."/>
            <person name="Williams K.H."/>
            <person name="Hubbard S.S."/>
            <person name="Banfield J.F."/>
        </authorList>
    </citation>
    <scope>NUCLEOTIDE SEQUENCE [LARGE SCALE GENOMIC DNA]</scope>
</reference>
<dbReference type="GO" id="GO:0005886">
    <property type="term" value="C:plasma membrane"/>
    <property type="evidence" value="ECO:0007669"/>
    <property type="project" value="UniProtKB-SubCell"/>
</dbReference>
<keyword evidence="4" id="KW-0997">Cell inner membrane</keyword>
<dbReference type="PANTHER" id="PTHR30012:SF0">
    <property type="entry name" value="TYPE II SECRETION SYSTEM PROTEIN F-RELATED"/>
    <property type="match status" value="1"/>
</dbReference>
<dbReference type="STRING" id="1802271.A3C11_00075"/>
<dbReference type="InterPro" id="IPR003004">
    <property type="entry name" value="GspF/PilC"/>
</dbReference>
<evidence type="ECO:0000256" key="1">
    <source>
        <dbReference type="ARBA" id="ARBA00004429"/>
    </source>
</evidence>
<evidence type="ECO:0000256" key="2">
    <source>
        <dbReference type="ARBA" id="ARBA00005745"/>
    </source>
</evidence>
<gene>
    <name evidence="10" type="ORF">A3C11_00075</name>
</gene>
<evidence type="ECO:0000313" key="10">
    <source>
        <dbReference type="EMBL" id="OHA01741.1"/>
    </source>
</evidence>
<feature type="transmembrane region" description="Helical" evidence="8">
    <location>
        <begin position="368"/>
        <end position="389"/>
    </location>
</feature>
<keyword evidence="7 8" id="KW-0472">Membrane</keyword>
<keyword evidence="5 8" id="KW-0812">Transmembrane</keyword>
<organism evidence="10 11">
    <name type="scientific">Candidatus Sungbacteria bacterium RIFCSPHIGHO2_02_FULL_49_12</name>
    <dbReference type="NCBI Taxonomy" id="1802271"/>
    <lineage>
        <taxon>Bacteria</taxon>
        <taxon>Candidatus Sungiibacteriota</taxon>
    </lineage>
</organism>
<dbReference type="FunFam" id="1.20.81.30:FF:000001">
    <property type="entry name" value="Type II secretion system protein F"/>
    <property type="match status" value="2"/>
</dbReference>
<feature type="non-terminal residue" evidence="10">
    <location>
        <position position="1"/>
    </location>
</feature>
<dbReference type="PANTHER" id="PTHR30012">
    <property type="entry name" value="GENERAL SECRETION PATHWAY PROTEIN"/>
    <property type="match status" value="1"/>
</dbReference>
<evidence type="ECO:0000256" key="8">
    <source>
        <dbReference type="SAM" id="Phobius"/>
    </source>
</evidence>
<dbReference type="EMBL" id="MHQJ01000008">
    <property type="protein sequence ID" value="OHA01741.1"/>
    <property type="molecule type" value="Genomic_DNA"/>
</dbReference>
<comment type="subcellular location">
    <subcellularLocation>
        <location evidence="1">Cell inner membrane</location>
        <topology evidence="1">Multi-pass membrane protein</topology>
    </subcellularLocation>
</comment>
<dbReference type="AlphaFoldDB" id="A0A1G2KTF6"/>
<evidence type="ECO:0000256" key="7">
    <source>
        <dbReference type="ARBA" id="ARBA00023136"/>
    </source>
</evidence>
<keyword evidence="6 8" id="KW-1133">Transmembrane helix</keyword>
<dbReference type="Proteomes" id="UP000177362">
    <property type="component" value="Unassembled WGS sequence"/>
</dbReference>
<dbReference type="Gene3D" id="1.20.81.30">
    <property type="entry name" value="Type II secretion system (T2SS), domain F"/>
    <property type="match status" value="2"/>
</dbReference>
<keyword evidence="3" id="KW-1003">Cell membrane</keyword>
<accession>A0A1G2KTF6</accession>
<evidence type="ECO:0000313" key="11">
    <source>
        <dbReference type="Proteomes" id="UP000177362"/>
    </source>
</evidence>